<proteinExistence type="predicted"/>
<dbReference type="CDD" id="cd00093">
    <property type="entry name" value="HTH_XRE"/>
    <property type="match status" value="1"/>
</dbReference>
<dbReference type="InterPro" id="IPR001387">
    <property type="entry name" value="Cro/C1-type_HTH"/>
</dbReference>
<keyword evidence="4" id="KW-1185">Reference proteome</keyword>
<dbReference type="HOGENOM" id="CLU_057862_2_0_11"/>
<feature type="domain" description="MmyB-like transcription regulator ligand binding" evidence="2">
    <location>
        <begin position="80"/>
        <end position="245"/>
    </location>
</feature>
<name>V6K6C5_STRRC</name>
<dbReference type="AlphaFoldDB" id="V6K6C5"/>
<protein>
    <recommendedName>
        <fullName evidence="2">MmyB-like transcription regulator ligand binding domain-containing protein</fullName>
    </recommendedName>
</protein>
<dbReference type="PANTHER" id="PTHR35010">
    <property type="entry name" value="BLL4672 PROTEIN-RELATED"/>
    <property type="match status" value="1"/>
</dbReference>
<dbReference type="InterPro" id="IPR041413">
    <property type="entry name" value="MLTR_LBD"/>
</dbReference>
<dbReference type="InterPro" id="IPR010982">
    <property type="entry name" value="Lambda_DNA-bd_dom_sf"/>
</dbReference>
<dbReference type="EMBL" id="AWQX01000264">
    <property type="protein sequence ID" value="EST24534.1"/>
    <property type="molecule type" value="Genomic_DNA"/>
</dbReference>
<dbReference type="Proteomes" id="UP000017984">
    <property type="component" value="Chromosome"/>
</dbReference>
<dbReference type="STRING" id="1352936.M878_30360"/>
<dbReference type="Pfam" id="PF17765">
    <property type="entry name" value="MLTR_LBD"/>
    <property type="match status" value="1"/>
</dbReference>
<reference evidence="3 4" key="1">
    <citation type="journal article" date="2014" name="Genome Announc.">
        <title>Draft Genome Sequence of Streptomyces roseochromogenes subsp. oscitans DS 12.976, Producer of the Aminocoumarin Antibiotic Clorobiocin.</title>
        <authorList>
            <person name="Ruckert C."/>
            <person name="Kalinowski J."/>
            <person name="Heide L."/>
            <person name="Apel A.K."/>
        </authorList>
    </citation>
    <scope>NUCLEOTIDE SEQUENCE [LARGE SCALE GENOMIC DNA]</scope>
    <source>
        <strain evidence="3 4">DS 12.976</strain>
    </source>
</reference>
<dbReference type="PATRIC" id="fig|1352936.5.peg.6326"/>
<accession>V6K6C5</accession>
<dbReference type="Gene3D" id="1.10.260.40">
    <property type="entry name" value="lambda repressor-like DNA-binding domains"/>
    <property type="match status" value="1"/>
</dbReference>
<dbReference type="SUPFAM" id="SSF47413">
    <property type="entry name" value="lambda repressor-like DNA-binding domains"/>
    <property type="match status" value="1"/>
</dbReference>
<gene>
    <name evidence="3" type="ORF">M878_30360</name>
</gene>
<evidence type="ECO:0000256" key="1">
    <source>
        <dbReference type="SAM" id="MobiDB-lite"/>
    </source>
</evidence>
<dbReference type="GO" id="GO:0003677">
    <property type="term" value="F:DNA binding"/>
    <property type="evidence" value="ECO:0007669"/>
    <property type="project" value="InterPro"/>
</dbReference>
<evidence type="ECO:0000259" key="2">
    <source>
        <dbReference type="Pfam" id="PF17765"/>
    </source>
</evidence>
<organism evidence="3 4">
    <name type="scientific">Streptomyces roseochromogenus subsp. oscitans DS 12.976</name>
    <dbReference type="NCBI Taxonomy" id="1352936"/>
    <lineage>
        <taxon>Bacteria</taxon>
        <taxon>Bacillati</taxon>
        <taxon>Actinomycetota</taxon>
        <taxon>Actinomycetes</taxon>
        <taxon>Kitasatosporales</taxon>
        <taxon>Streptomycetaceae</taxon>
        <taxon>Streptomyces</taxon>
    </lineage>
</organism>
<dbReference type="Pfam" id="PF13560">
    <property type="entry name" value="HTH_31"/>
    <property type="match status" value="1"/>
</dbReference>
<evidence type="ECO:0000313" key="4">
    <source>
        <dbReference type="Proteomes" id="UP000017984"/>
    </source>
</evidence>
<evidence type="ECO:0000313" key="3">
    <source>
        <dbReference type="EMBL" id="EST24534.1"/>
    </source>
</evidence>
<dbReference type="Gene3D" id="3.30.450.180">
    <property type="match status" value="1"/>
</dbReference>
<dbReference type="PANTHER" id="PTHR35010:SF2">
    <property type="entry name" value="BLL4672 PROTEIN"/>
    <property type="match status" value="1"/>
</dbReference>
<sequence length="276" mass="31365">MPPGLRRRTPGLRREEVAQLSGVGVTWYTWLEQGRPINASPQVLDAVARTLRLDAPEREHLYRLAEVPFAPDREVLTRRVGPEVQGIIDALHPLLAVVYNTRYDILATNAAYQDLFAVPETLRIGLPNALWTLFTVAEGDSPLVRPEQELPLMVATLRSAYGRHVGEPAWEDYIRALSVASPWFAELWASGEVVLPGPRVKTFRHAVVGELRMTSQSLSIDGMPECRIVVYTPEDEESREKVELLRERRERLWPPAHESEEEEEIVRRWNAENPAP</sequence>
<feature type="region of interest" description="Disordered" evidence="1">
    <location>
        <begin position="256"/>
        <end position="276"/>
    </location>
</feature>
<comment type="caution">
    <text evidence="3">The sequence shown here is derived from an EMBL/GenBank/DDBJ whole genome shotgun (WGS) entry which is preliminary data.</text>
</comment>